<keyword evidence="15 22" id="KW-0067">ATP-binding</keyword>
<evidence type="ECO:0000256" key="10">
    <source>
        <dbReference type="ARBA" id="ARBA00022692"/>
    </source>
</evidence>
<keyword evidence="9" id="KW-0808">Transferase</keyword>
<evidence type="ECO:0000256" key="4">
    <source>
        <dbReference type="ARBA" id="ARBA00022473"/>
    </source>
</evidence>
<feature type="signal peptide" evidence="23">
    <location>
        <begin position="1"/>
        <end position="23"/>
    </location>
</feature>
<dbReference type="InterPro" id="IPR055414">
    <property type="entry name" value="LRR_R13L4/SHOC2-like"/>
</dbReference>
<evidence type="ECO:0000256" key="20">
    <source>
        <dbReference type="ARBA" id="ARBA00047899"/>
    </source>
</evidence>
<dbReference type="GeneID" id="103699355"/>
<keyword evidence="16" id="KW-1133">Transmembrane helix</keyword>
<keyword evidence="5" id="KW-1003">Cell membrane</keyword>
<keyword evidence="8" id="KW-0433">Leucine-rich repeat</keyword>
<dbReference type="SMART" id="SM00369">
    <property type="entry name" value="LRR_TYP"/>
    <property type="match status" value="8"/>
</dbReference>
<feature type="binding site" evidence="22">
    <location>
        <position position="733"/>
    </location>
    <ligand>
        <name>ATP</name>
        <dbReference type="ChEBI" id="CHEBI:30616"/>
    </ligand>
</feature>
<evidence type="ECO:0000256" key="11">
    <source>
        <dbReference type="ARBA" id="ARBA00022729"/>
    </source>
</evidence>
<keyword evidence="4" id="KW-0217">Developmental protein</keyword>
<comment type="catalytic activity">
    <reaction evidence="21">
        <text>L-seryl-[protein] + ATP = O-phospho-L-seryl-[protein] + ADP + H(+)</text>
        <dbReference type="Rhea" id="RHEA:17989"/>
        <dbReference type="Rhea" id="RHEA-COMP:9863"/>
        <dbReference type="Rhea" id="RHEA-COMP:11604"/>
        <dbReference type="ChEBI" id="CHEBI:15378"/>
        <dbReference type="ChEBI" id="CHEBI:29999"/>
        <dbReference type="ChEBI" id="CHEBI:30616"/>
        <dbReference type="ChEBI" id="CHEBI:83421"/>
        <dbReference type="ChEBI" id="CHEBI:456216"/>
        <dbReference type="EC" id="2.7.11.1"/>
    </reaction>
</comment>
<dbReference type="PROSITE" id="PS50011">
    <property type="entry name" value="PROTEIN_KINASE_DOM"/>
    <property type="match status" value="1"/>
</dbReference>
<evidence type="ECO:0000256" key="3">
    <source>
        <dbReference type="ARBA" id="ARBA00012513"/>
    </source>
</evidence>
<keyword evidence="13 22" id="KW-0547">Nucleotide-binding</keyword>
<sequence length="1076" mass="114115">MSSRASTALLLLATITAVTFSNAAAPATPPLLALLSLKSSLVDPTSSFQDWSYPSASAAGPPPWCSWSGVTCSAAGEVTALDLSRRNLSGDISPKVRLLSSSLTHLNLSGNAFRGALPSVIFDLRLLQTLDLSHNDFNSSFPAAVAALRHLTLLDAYSNSFNGLVPPGLAKLGLLEHLNLGGSFFEGGIPTGLGSLPRLRFLHLSGNLLTGRLPHQLGLLSQLEHLEIGYNSYEGGVPPELGGLAGLRYLDISSANLSGQVPPELGNLTRLESLFLFKNRLSGRIPASIFGMGALKVLDLSDNRLSGSIPAGLSTLGNLTLLSLMNNELTGEIPPGIGELPNLEALLLWNNSLTGALPQKLGSGGRLQKLDVSSNSLTGPIPPGLCSGNRLVRLILFSNRFDSEIPPGLANCSSLWRIRIEGNRHSGPIPSGFGSLPNLTYMDLSSNNLSGGIPSDLGTAPRLEFLNVSGNPLRRPLPETIWSAPRLQILSASYCDLDGEIPNFENGCRNLYKIEMEGNDLRGEIPTDIGRCTKLLSLRLGRNRLTGAIPEDLTALPSITDVDLSWNALTGPIPPAFDNCSTLESFNVSFNHLAGEVSSAGAVLRNLPPSAFAGNNGLCGGPVGRPCAAGGREEAPPARGSAGAAVVWIAAGAVGAGLVVLILGTRWFREREEEGPGPRGPGPWRLTAFQRLNFTAEDVAECVAGSDRIIGVGSMGTVYRAEMPGGEIIAVKKLWGPQKEAGRMMRKKGGVAAAEVEVLGSVRHRNIVRLLGYCTNRETTLLLYEYMPNGSLEDLLHGRGGGAAAGKGGCMVTDWETRYRIAVGIAQGICYLHHDCDPVIVHRDLKPSNILLDAEMEARVADFGVAKLIQAANQTMSVIAGSYGYIAPEYAYTLQVDEKSDVYSYGVVLTEMVTGRRSVEAEYGEGKSIVEWVRARVARGEGGGAWKVLDPLAAGCKEVREEMMLVFRLALLCTSKNPADRPTMRDVLSMLREAIPSRKVLVAGKQQGGGGGGGSPAAVVQQTVGTHHTVDQIYGLPFLCLSLNKVHGHLSSESIYVNNTGEGSSVCWVNCILSSS</sequence>
<evidence type="ECO:0000256" key="16">
    <source>
        <dbReference type="ARBA" id="ARBA00022989"/>
    </source>
</evidence>
<dbReference type="GO" id="GO:0009791">
    <property type="term" value="P:post-embryonic development"/>
    <property type="evidence" value="ECO:0007669"/>
    <property type="project" value="UniProtKB-ARBA"/>
</dbReference>
<reference evidence="26" key="2">
    <citation type="submission" date="2025-08" db="UniProtKB">
        <authorList>
            <consortium name="RefSeq"/>
        </authorList>
    </citation>
    <scope>IDENTIFICATION</scope>
    <source>
        <tissue evidence="26">Young leaves</tissue>
    </source>
</reference>
<evidence type="ECO:0000256" key="15">
    <source>
        <dbReference type="ARBA" id="ARBA00022840"/>
    </source>
</evidence>
<dbReference type="PANTHER" id="PTHR48053:SF171">
    <property type="entry name" value="PROTEIN KINASE DOMAIN-CONTAINING PROTEIN"/>
    <property type="match status" value="1"/>
</dbReference>
<evidence type="ECO:0000256" key="2">
    <source>
        <dbReference type="ARBA" id="ARBA00008684"/>
    </source>
</evidence>
<name>A0A8B8ZFV8_PHODC</name>
<accession>A0A8B8ZFV8</accession>
<keyword evidence="10" id="KW-0812">Transmembrane</keyword>
<dbReference type="InterPro" id="IPR013210">
    <property type="entry name" value="LRR_N_plant-typ"/>
</dbReference>
<dbReference type="GO" id="GO:0048367">
    <property type="term" value="P:shoot system development"/>
    <property type="evidence" value="ECO:0007669"/>
    <property type="project" value="UniProtKB-ARBA"/>
</dbReference>
<evidence type="ECO:0000256" key="5">
    <source>
        <dbReference type="ARBA" id="ARBA00022475"/>
    </source>
</evidence>
<dbReference type="PANTHER" id="PTHR48053">
    <property type="entry name" value="LEUCINE RICH REPEAT FAMILY PROTEIN, EXPRESSED"/>
    <property type="match status" value="1"/>
</dbReference>
<dbReference type="Gene3D" id="3.80.10.10">
    <property type="entry name" value="Ribonuclease Inhibitor"/>
    <property type="match status" value="4"/>
</dbReference>
<dbReference type="InterPro" id="IPR001611">
    <property type="entry name" value="Leu-rich_rpt"/>
</dbReference>
<evidence type="ECO:0000256" key="6">
    <source>
        <dbReference type="ARBA" id="ARBA00022527"/>
    </source>
</evidence>
<dbReference type="InterPro" id="IPR000719">
    <property type="entry name" value="Prot_kinase_dom"/>
</dbReference>
<dbReference type="InterPro" id="IPR008271">
    <property type="entry name" value="Ser/Thr_kinase_AS"/>
</dbReference>
<dbReference type="Gene3D" id="1.10.510.10">
    <property type="entry name" value="Transferase(Phosphotransferase) domain 1"/>
    <property type="match status" value="1"/>
</dbReference>
<dbReference type="FunFam" id="3.80.10.10:FF:000896">
    <property type="entry name" value="Leucine-rich repeat receptor-like protein kinase"/>
    <property type="match status" value="1"/>
</dbReference>
<dbReference type="InterPro" id="IPR003591">
    <property type="entry name" value="Leu-rich_rpt_typical-subtyp"/>
</dbReference>
<evidence type="ECO:0000313" key="26">
    <source>
        <dbReference type="RefSeq" id="XP_038970719.1"/>
    </source>
</evidence>
<dbReference type="EC" id="2.7.11.1" evidence="3"/>
<dbReference type="GO" id="GO:1905393">
    <property type="term" value="P:plant organ formation"/>
    <property type="evidence" value="ECO:0007669"/>
    <property type="project" value="UniProtKB-ARBA"/>
</dbReference>
<evidence type="ECO:0000256" key="19">
    <source>
        <dbReference type="ARBA" id="ARBA00023180"/>
    </source>
</evidence>
<dbReference type="InterPro" id="IPR011009">
    <property type="entry name" value="Kinase-like_dom_sf"/>
</dbReference>
<evidence type="ECO:0000256" key="18">
    <source>
        <dbReference type="ARBA" id="ARBA00023170"/>
    </source>
</evidence>
<dbReference type="AlphaFoldDB" id="A0A8B8ZFV8"/>
<proteinExistence type="inferred from homology"/>
<evidence type="ECO:0000256" key="14">
    <source>
        <dbReference type="ARBA" id="ARBA00022777"/>
    </source>
</evidence>
<dbReference type="SUPFAM" id="SSF56112">
    <property type="entry name" value="Protein kinase-like (PK-like)"/>
    <property type="match status" value="1"/>
</dbReference>
<dbReference type="FunFam" id="1.10.510.10:FF:000632">
    <property type="entry name" value="leucine-rich repeat receptor-like protein kinase TDR"/>
    <property type="match status" value="1"/>
</dbReference>
<keyword evidence="7" id="KW-0597">Phosphoprotein</keyword>
<keyword evidence="12" id="KW-0677">Repeat</keyword>
<organism evidence="25 26">
    <name type="scientific">Phoenix dactylifera</name>
    <name type="common">Date palm</name>
    <dbReference type="NCBI Taxonomy" id="42345"/>
    <lineage>
        <taxon>Eukaryota</taxon>
        <taxon>Viridiplantae</taxon>
        <taxon>Streptophyta</taxon>
        <taxon>Embryophyta</taxon>
        <taxon>Tracheophyta</taxon>
        <taxon>Spermatophyta</taxon>
        <taxon>Magnoliopsida</taxon>
        <taxon>Liliopsida</taxon>
        <taxon>Arecaceae</taxon>
        <taxon>Coryphoideae</taxon>
        <taxon>Phoeniceae</taxon>
        <taxon>Phoenix</taxon>
    </lineage>
</organism>
<evidence type="ECO:0000256" key="17">
    <source>
        <dbReference type="ARBA" id="ARBA00023136"/>
    </source>
</evidence>
<dbReference type="GO" id="GO:0005524">
    <property type="term" value="F:ATP binding"/>
    <property type="evidence" value="ECO:0007669"/>
    <property type="project" value="UniProtKB-UniRule"/>
</dbReference>
<protein>
    <recommendedName>
        <fullName evidence="3">non-specific serine/threonine protein kinase</fullName>
        <ecNumber evidence="3">2.7.11.1</ecNumber>
    </recommendedName>
</protein>
<dbReference type="Proteomes" id="UP000228380">
    <property type="component" value="Chromosome 17"/>
</dbReference>
<dbReference type="KEGG" id="pda:103699355"/>
<dbReference type="PROSITE" id="PS00107">
    <property type="entry name" value="PROTEIN_KINASE_ATP"/>
    <property type="match status" value="1"/>
</dbReference>
<evidence type="ECO:0000256" key="12">
    <source>
        <dbReference type="ARBA" id="ARBA00022737"/>
    </source>
</evidence>
<dbReference type="PROSITE" id="PS00108">
    <property type="entry name" value="PROTEIN_KINASE_ST"/>
    <property type="match status" value="1"/>
</dbReference>
<dbReference type="GO" id="GO:0048608">
    <property type="term" value="P:reproductive structure development"/>
    <property type="evidence" value="ECO:0007669"/>
    <property type="project" value="UniProtKB-ARBA"/>
</dbReference>
<evidence type="ECO:0000259" key="24">
    <source>
        <dbReference type="PROSITE" id="PS50011"/>
    </source>
</evidence>
<dbReference type="GO" id="GO:0005886">
    <property type="term" value="C:plasma membrane"/>
    <property type="evidence" value="ECO:0007669"/>
    <property type="project" value="UniProtKB-SubCell"/>
</dbReference>
<dbReference type="Pfam" id="PF23598">
    <property type="entry name" value="LRR_14"/>
    <property type="match status" value="2"/>
</dbReference>
<keyword evidence="11 23" id="KW-0732">Signal</keyword>
<gene>
    <name evidence="26" type="primary">LOC103699355</name>
</gene>
<evidence type="ECO:0000313" key="25">
    <source>
        <dbReference type="Proteomes" id="UP000228380"/>
    </source>
</evidence>
<keyword evidence="17" id="KW-0472">Membrane</keyword>
<dbReference type="GO" id="GO:0004674">
    <property type="term" value="F:protein serine/threonine kinase activity"/>
    <property type="evidence" value="ECO:0007669"/>
    <property type="project" value="UniProtKB-KW"/>
</dbReference>
<keyword evidence="14" id="KW-0418">Kinase</keyword>
<comment type="subcellular location">
    <subcellularLocation>
        <location evidence="1">Cell membrane</location>
        <topology evidence="1">Single-pass membrane protein</topology>
    </subcellularLocation>
</comment>
<comment type="similarity">
    <text evidence="2">Belongs to the protein kinase superfamily. Ser/Thr protein kinase family.</text>
</comment>
<keyword evidence="6" id="KW-0723">Serine/threonine-protein kinase</keyword>
<dbReference type="PRINTS" id="PR00019">
    <property type="entry name" value="LEURICHRPT"/>
</dbReference>
<dbReference type="SUPFAM" id="SSF52058">
    <property type="entry name" value="L domain-like"/>
    <property type="match status" value="2"/>
</dbReference>
<dbReference type="InterPro" id="IPR032675">
    <property type="entry name" value="LRR_dom_sf"/>
</dbReference>
<dbReference type="Pfam" id="PF08263">
    <property type="entry name" value="LRRNT_2"/>
    <property type="match status" value="1"/>
</dbReference>
<dbReference type="Pfam" id="PF13855">
    <property type="entry name" value="LRR_8"/>
    <property type="match status" value="1"/>
</dbReference>
<evidence type="ECO:0000256" key="21">
    <source>
        <dbReference type="ARBA" id="ARBA00048679"/>
    </source>
</evidence>
<dbReference type="Pfam" id="PF00560">
    <property type="entry name" value="LRR_1"/>
    <property type="match status" value="1"/>
</dbReference>
<dbReference type="SMART" id="SM00220">
    <property type="entry name" value="S_TKc"/>
    <property type="match status" value="1"/>
</dbReference>
<dbReference type="OrthoDB" id="676979at2759"/>
<dbReference type="FunFam" id="3.80.10.10:FF:000129">
    <property type="entry name" value="Leucine-rich repeat receptor-like kinase"/>
    <property type="match status" value="1"/>
</dbReference>
<feature type="chain" id="PRO_5034183289" description="non-specific serine/threonine protein kinase" evidence="23">
    <location>
        <begin position="24"/>
        <end position="1076"/>
    </location>
</feature>
<evidence type="ECO:0000256" key="9">
    <source>
        <dbReference type="ARBA" id="ARBA00022679"/>
    </source>
</evidence>
<evidence type="ECO:0000256" key="7">
    <source>
        <dbReference type="ARBA" id="ARBA00022553"/>
    </source>
</evidence>
<keyword evidence="18" id="KW-0675">Receptor</keyword>
<dbReference type="InterPro" id="IPR051716">
    <property type="entry name" value="Plant_RL_S/T_kinase"/>
</dbReference>
<dbReference type="RefSeq" id="XP_038970719.1">
    <property type="nucleotide sequence ID" value="XM_039114791.1"/>
</dbReference>
<dbReference type="PROSITE" id="PS51450">
    <property type="entry name" value="LRR"/>
    <property type="match status" value="1"/>
</dbReference>
<evidence type="ECO:0000256" key="22">
    <source>
        <dbReference type="PROSITE-ProRule" id="PRU10141"/>
    </source>
</evidence>
<dbReference type="FunFam" id="3.80.10.10:FF:000233">
    <property type="entry name" value="Leucine-rich repeat receptor-like protein kinase TDR"/>
    <property type="match status" value="1"/>
</dbReference>
<keyword evidence="19" id="KW-0325">Glycoprotein</keyword>
<feature type="domain" description="Protein kinase" evidence="24">
    <location>
        <begin position="704"/>
        <end position="995"/>
    </location>
</feature>
<dbReference type="Pfam" id="PF00069">
    <property type="entry name" value="Pkinase"/>
    <property type="match status" value="1"/>
</dbReference>
<dbReference type="InterPro" id="IPR017441">
    <property type="entry name" value="Protein_kinase_ATP_BS"/>
</dbReference>
<reference evidence="25" key="1">
    <citation type="journal article" date="2019" name="Nat. Commun.">
        <title>Genome-wide association mapping of date palm fruit traits.</title>
        <authorList>
            <person name="Hazzouri K.M."/>
            <person name="Gros-Balthazard M."/>
            <person name="Flowers J.M."/>
            <person name="Copetti D."/>
            <person name="Lemansour A."/>
            <person name="Lebrun M."/>
            <person name="Masmoudi K."/>
            <person name="Ferrand S."/>
            <person name="Dhar M.I."/>
            <person name="Fresquez Z.A."/>
            <person name="Rosas U."/>
            <person name="Zhang J."/>
            <person name="Talag J."/>
            <person name="Lee S."/>
            <person name="Kudrna D."/>
            <person name="Powell R.F."/>
            <person name="Leitch I.J."/>
            <person name="Krueger R.R."/>
            <person name="Wing R.A."/>
            <person name="Amiri K.M.A."/>
            <person name="Purugganan M.D."/>
        </authorList>
    </citation>
    <scope>NUCLEOTIDE SEQUENCE [LARGE SCALE GENOMIC DNA]</scope>
    <source>
        <strain evidence="25">cv. Khalas</strain>
    </source>
</reference>
<evidence type="ECO:0000256" key="8">
    <source>
        <dbReference type="ARBA" id="ARBA00022614"/>
    </source>
</evidence>
<dbReference type="Gene3D" id="3.30.200.20">
    <property type="entry name" value="Phosphorylase Kinase, domain 1"/>
    <property type="match status" value="1"/>
</dbReference>
<evidence type="ECO:0000256" key="13">
    <source>
        <dbReference type="ARBA" id="ARBA00022741"/>
    </source>
</evidence>
<keyword evidence="25" id="KW-1185">Reference proteome</keyword>
<evidence type="ECO:0000256" key="1">
    <source>
        <dbReference type="ARBA" id="ARBA00004162"/>
    </source>
</evidence>
<evidence type="ECO:0000256" key="23">
    <source>
        <dbReference type="SAM" id="SignalP"/>
    </source>
</evidence>
<comment type="catalytic activity">
    <reaction evidence="20">
        <text>L-threonyl-[protein] + ATP = O-phospho-L-threonyl-[protein] + ADP + H(+)</text>
        <dbReference type="Rhea" id="RHEA:46608"/>
        <dbReference type="Rhea" id="RHEA-COMP:11060"/>
        <dbReference type="Rhea" id="RHEA-COMP:11605"/>
        <dbReference type="ChEBI" id="CHEBI:15378"/>
        <dbReference type="ChEBI" id="CHEBI:30013"/>
        <dbReference type="ChEBI" id="CHEBI:30616"/>
        <dbReference type="ChEBI" id="CHEBI:61977"/>
        <dbReference type="ChEBI" id="CHEBI:456216"/>
        <dbReference type="EC" id="2.7.11.1"/>
    </reaction>
</comment>